<keyword evidence="1" id="KW-0812">Transmembrane</keyword>
<name>A0AB39YGH4_9ACTN</name>
<gene>
    <name evidence="2" type="ORF">AB5J51_38115</name>
</gene>
<dbReference type="EMBL" id="CP165727">
    <property type="protein sequence ID" value="XDV68333.1"/>
    <property type="molecule type" value="Genomic_DNA"/>
</dbReference>
<keyword evidence="1" id="KW-0472">Membrane</keyword>
<accession>A0AB39YGH4</accession>
<dbReference type="RefSeq" id="WP_136224117.1">
    <property type="nucleotide sequence ID" value="NZ_CP165727.1"/>
</dbReference>
<dbReference type="AlphaFoldDB" id="A0AB39YGH4"/>
<feature type="transmembrane region" description="Helical" evidence="1">
    <location>
        <begin position="102"/>
        <end position="120"/>
    </location>
</feature>
<proteinExistence type="predicted"/>
<keyword evidence="1" id="KW-1133">Transmembrane helix</keyword>
<reference evidence="2" key="1">
    <citation type="submission" date="2024-08" db="EMBL/GenBank/DDBJ databases">
        <authorList>
            <person name="Yu S.T."/>
        </authorList>
    </citation>
    <scope>NUCLEOTIDE SEQUENCE</scope>
    <source>
        <strain evidence="2">R33</strain>
    </source>
</reference>
<evidence type="ECO:0000256" key="1">
    <source>
        <dbReference type="SAM" id="Phobius"/>
    </source>
</evidence>
<organism evidence="2">
    <name type="scientific">Streptomyces sp. R33</name>
    <dbReference type="NCBI Taxonomy" id="3238629"/>
    <lineage>
        <taxon>Bacteria</taxon>
        <taxon>Bacillati</taxon>
        <taxon>Actinomycetota</taxon>
        <taxon>Actinomycetes</taxon>
        <taxon>Kitasatosporales</taxon>
        <taxon>Streptomycetaceae</taxon>
        <taxon>Streptomyces</taxon>
    </lineage>
</organism>
<protein>
    <submittedName>
        <fullName evidence="2">Uncharacterized protein</fullName>
    </submittedName>
</protein>
<feature type="transmembrane region" description="Helical" evidence="1">
    <location>
        <begin position="152"/>
        <end position="172"/>
    </location>
</feature>
<feature type="transmembrane region" description="Helical" evidence="1">
    <location>
        <begin position="68"/>
        <end position="96"/>
    </location>
</feature>
<evidence type="ECO:0000313" key="2">
    <source>
        <dbReference type="EMBL" id="XDV68333.1"/>
    </source>
</evidence>
<sequence length="173" mass="18683">MPSQASKSAVPSKSPFQWADRTITFAFLLASARGDGAEAARERAEIEEAMRKTAAATAGRIGMKAEPLWVRAMSILGFRAGAWFLITALVLVGGLLLPRSELSGYLTVTVAAFPAALCASREAAHEIARSALRRERLTQRGRCWYSRVQHDGFVALLVLPLWAACAAAVQPWA</sequence>